<dbReference type="Proteomes" id="UP000660680">
    <property type="component" value="Unassembled WGS sequence"/>
</dbReference>
<gene>
    <name evidence="2" type="ORF">GCM10010171_64590</name>
</gene>
<evidence type="ECO:0000256" key="1">
    <source>
        <dbReference type="SAM" id="SignalP"/>
    </source>
</evidence>
<reference evidence="2" key="2">
    <citation type="submission" date="2020-09" db="EMBL/GenBank/DDBJ databases">
        <authorList>
            <person name="Sun Q."/>
            <person name="Ohkuma M."/>
        </authorList>
    </citation>
    <scope>NUCLEOTIDE SEQUENCE</scope>
    <source>
        <strain evidence="2">JCM 3276</strain>
    </source>
</reference>
<organism evidence="2 3">
    <name type="scientific">Actinokineospora fastidiosa</name>
    <dbReference type="NCBI Taxonomy" id="1816"/>
    <lineage>
        <taxon>Bacteria</taxon>
        <taxon>Bacillati</taxon>
        <taxon>Actinomycetota</taxon>
        <taxon>Actinomycetes</taxon>
        <taxon>Pseudonocardiales</taxon>
        <taxon>Pseudonocardiaceae</taxon>
        <taxon>Actinokineospora</taxon>
    </lineage>
</organism>
<feature type="chain" id="PRO_5036840070" description="Secreted protein" evidence="1">
    <location>
        <begin position="31"/>
        <end position="116"/>
    </location>
</feature>
<sequence length="116" mass="12056">MRKAKTYRVALAGVIGALGLTMLGAGPAQAATPGTIKVCTGKDFFITVKFPGRGGLSITPAKRPYSVTCLDTWVGGNGANERIDVYTGSRYLGSSIYNSARGAEVHGVPGPSFYVV</sequence>
<evidence type="ECO:0000313" key="3">
    <source>
        <dbReference type="Proteomes" id="UP000660680"/>
    </source>
</evidence>
<keyword evidence="1" id="KW-0732">Signal</keyword>
<comment type="caution">
    <text evidence="2">The sequence shown here is derived from an EMBL/GenBank/DDBJ whole genome shotgun (WGS) entry which is preliminary data.</text>
</comment>
<keyword evidence="3" id="KW-1185">Reference proteome</keyword>
<proteinExistence type="predicted"/>
<protein>
    <recommendedName>
        <fullName evidence="4">Secreted protein</fullName>
    </recommendedName>
</protein>
<accession>A0A918LK42</accession>
<dbReference type="RefSeq" id="WP_189214421.1">
    <property type="nucleotide sequence ID" value="NZ_BMRB01000013.1"/>
</dbReference>
<name>A0A918LK42_9PSEU</name>
<reference evidence="2" key="1">
    <citation type="journal article" date="2014" name="Int. J. Syst. Evol. Microbiol.">
        <title>Complete genome sequence of Corynebacterium casei LMG S-19264T (=DSM 44701T), isolated from a smear-ripened cheese.</title>
        <authorList>
            <consortium name="US DOE Joint Genome Institute (JGI-PGF)"/>
            <person name="Walter F."/>
            <person name="Albersmeier A."/>
            <person name="Kalinowski J."/>
            <person name="Ruckert C."/>
        </authorList>
    </citation>
    <scope>NUCLEOTIDE SEQUENCE</scope>
    <source>
        <strain evidence="2">JCM 3276</strain>
    </source>
</reference>
<dbReference type="AlphaFoldDB" id="A0A918LK42"/>
<feature type="signal peptide" evidence="1">
    <location>
        <begin position="1"/>
        <end position="30"/>
    </location>
</feature>
<evidence type="ECO:0000313" key="2">
    <source>
        <dbReference type="EMBL" id="GGS60774.1"/>
    </source>
</evidence>
<evidence type="ECO:0008006" key="4">
    <source>
        <dbReference type="Google" id="ProtNLM"/>
    </source>
</evidence>
<dbReference type="EMBL" id="BMRB01000013">
    <property type="protein sequence ID" value="GGS60774.1"/>
    <property type="molecule type" value="Genomic_DNA"/>
</dbReference>